<dbReference type="Gene3D" id="2.40.50.40">
    <property type="match status" value="1"/>
</dbReference>
<dbReference type="SMART" id="SM00298">
    <property type="entry name" value="CHROMO"/>
    <property type="match status" value="1"/>
</dbReference>
<dbReference type="AlphaFoldDB" id="A0A0N5CB68"/>
<reference evidence="6" key="1">
    <citation type="submission" date="2017-02" db="UniProtKB">
        <authorList>
            <consortium name="WormBaseParasite"/>
        </authorList>
    </citation>
    <scope>IDENTIFICATION</scope>
</reference>
<sequence length="252" mass="28903">MARTPKNPSPSEERVMESILGKSIKDGKTLYRVKWKGLSLDEATWEPESNIKQSFVKRYEESISKGVPFSETKDYSADEEKPKKVKRDKPRAVDEYGFNKYGPKYIWVKQGDDPQRIIDKINEEILEKAKTATTPPPRFVLSASQRPRSTGQIRVLKTVNSQRRQSTGSRKRKLSENGSCHLDRLMKSAKKGTRYSEANILGVLGAQYNLMREEYYLVQLTSKNVVPIHPDDIPPKFKDECSRINENALFGF</sequence>
<proteinExistence type="predicted"/>
<evidence type="ECO:0000256" key="3">
    <source>
        <dbReference type="SAM" id="MobiDB-lite"/>
    </source>
</evidence>
<accession>A0A0N5CB68</accession>
<comment type="subcellular location">
    <subcellularLocation>
        <location evidence="1">Nucleus</location>
    </subcellularLocation>
</comment>
<evidence type="ECO:0000256" key="1">
    <source>
        <dbReference type="ARBA" id="ARBA00004123"/>
    </source>
</evidence>
<dbReference type="Proteomes" id="UP000046392">
    <property type="component" value="Unplaced"/>
</dbReference>
<dbReference type="InterPro" id="IPR023780">
    <property type="entry name" value="Chromo_domain"/>
</dbReference>
<feature type="domain" description="Chromo" evidence="4">
    <location>
        <begin position="14"/>
        <end position="52"/>
    </location>
</feature>
<evidence type="ECO:0000313" key="5">
    <source>
        <dbReference type="Proteomes" id="UP000046392"/>
    </source>
</evidence>
<dbReference type="InterPro" id="IPR016197">
    <property type="entry name" value="Chromo-like_dom_sf"/>
</dbReference>
<dbReference type="SUPFAM" id="SSF54160">
    <property type="entry name" value="Chromo domain-like"/>
    <property type="match status" value="1"/>
</dbReference>
<dbReference type="STRING" id="174720.A0A0N5CB68"/>
<dbReference type="PROSITE" id="PS50013">
    <property type="entry name" value="CHROMO_2"/>
    <property type="match status" value="1"/>
</dbReference>
<evidence type="ECO:0000259" key="4">
    <source>
        <dbReference type="PROSITE" id="PS50013"/>
    </source>
</evidence>
<feature type="compositionally biased region" description="Basic and acidic residues" evidence="3">
    <location>
        <begin position="71"/>
        <end position="82"/>
    </location>
</feature>
<dbReference type="Pfam" id="PF00385">
    <property type="entry name" value="Chromo"/>
    <property type="match status" value="1"/>
</dbReference>
<dbReference type="PANTHER" id="PTHR22812">
    <property type="entry name" value="CHROMOBOX PROTEIN"/>
    <property type="match status" value="1"/>
</dbReference>
<keyword evidence="5" id="KW-1185">Reference proteome</keyword>
<dbReference type="GO" id="GO:0005634">
    <property type="term" value="C:nucleus"/>
    <property type="evidence" value="ECO:0007669"/>
    <property type="project" value="UniProtKB-SubCell"/>
</dbReference>
<organism evidence="5 6">
    <name type="scientific">Strongyloides papillosus</name>
    <name type="common">Intestinal threadworm</name>
    <dbReference type="NCBI Taxonomy" id="174720"/>
    <lineage>
        <taxon>Eukaryota</taxon>
        <taxon>Metazoa</taxon>
        <taxon>Ecdysozoa</taxon>
        <taxon>Nematoda</taxon>
        <taxon>Chromadorea</taxon>
        <taxon>Rhabditida</taxon>
        <taxon>Tylenchina</taxon>
        <taxon>Panagrolaimomorpha</taxon>
        <taxon>Strongyloidoidea</taxon>
        <taxon>Strongyloididae</taxon>
        <taxon>Strongyloides</taxon>
    </lineage>
</organism>
<dbReference type="InterPro" id="IPR000953">
    <property type="entry name" value="Chromo/chromo_shadow_dom"/>
</dbReference>
<keyword evidence="2" id="KW-0539">Nucleus</keyword>
<dbReference type="InterPro" id="IPR051219">
    <property type="entry name" value="Heterochromatin_chromo-domain"/>
</dbReference>
<protein>
    <submittedName>
        <fullName evidence="6">Chromo domain-containing protein</fullName>
    </submittedName>
</protein>
<name>A0A0N5CB68_STREA</name>
<dbReference type="CDD" id="cd00024">
    <property type="entry name" value="CD_CSD"/>
    <property type="match status" value="1"/>
</dbReference>
<dbReference type="InterPro" id="IPR023779">
    <property type="entry name" value="Chromodomain_CS"/>
</dbReference>
<dbReference type="PROSITE" id="PS00598">
    <property type="entry name" value="CHROMO_1"/>
    <property type="match status" value="1"/>
</dbReference>
<evidence type="ECO:0000256" key="2">
    <source>
        <dbReference type="ARBA" id="ARBA00023242"/>
    </source>
</evidence>
<dbReference type="WBParaSite" id="SPAL_0001513000.1">
    <property type="protein sequence ID" value="SPAL_0001513000.1"/>
    <property type="gene ID" value="SPAL_0001513000"/>
</dbReference>
<evidence type="ECO:0000313" key="6">
    <source>
        <dbReference type="WBParaSite" id="SPAL_0001513000.1"/>
    </source>
</evidence>
<feature type="region of interest" description="Disordered" evidence="3">
    <location>
        <begin position="68"/>
        <end position="88"/>
    </location>
</feature>